<evidence type="ECO:0000313" key="1">
    <source>
        <dbReference type="EMBL" id="MCI4375143.1"/>
    </source>
</evidence>
<gene>
    <name evidence="1" type="ORF">PGIGA_G00105890</name>
</gene>
<accession>A0ACC5W7S8</accession>
<proteinExistence type="predicted"/>
<sequence>MVKRCLEDKNTENHFLPDISNASRMCSTPKPCNHLHLLFYQVLLPNANYKQGRINSKHRAEQLRVKNLLTRSLGNRTHNLPDSVTFTAQLPQPYTTDLGL</sequence>
<organism evidence="1 2">
    <name type="scientific">Pangasianodon gigas</name>
    <name type="common">Mekong giant catfish</name>
    <name type="synonym">Pangasius gigas</name>
    <dbReference type="NCBI Taxonomy" id="30993"/>
    <lineage>
        <taxon>Eukaryota</taxon>
        <taxon>Metazoa</taxon>
        <taxon>Chordata</taxon>
        <taxon>Craniata</taxon>
        <taxon>Vertebrata</taxon>
        <taxon>Euteleostomi</taxon>
        <taxon>Actinopterygii</taxon>
        <taxon>Neopterygii</taxon>
        <taxon>Teleostei</taxon>
        <taxon>Ostariophysi</taxon>
        <taxon>Siluriformes</taxon>
        <taxon>Pangasiidae</taxon>
        <taxon>Pangasianodon</taxon>
    </lineage>
</organism>
<protein>
    <submittedName>
        <fullName evidence="1">Uncharacterized protein</fullName>
    </submittedName>
</protein>
<dbReference type="EMBL" id="CM040455">
    <property type="protein sequence ID" value="MCI4375143.1"/>
    <property type="molecule type" value="Genomic_DNA"/>
</dbReference>
<evidence type="ECO:0000313" key="2">
    <source>
        <dbReference type="Proteomes" id="UP000829447"/>
    </source>
</evidence>
<reference evidence="1 2" key="1">
    <citation type="journal article" date="2022" name="bioRxiv">
        <title>An ancient truncated duplication of the anti-Mullerian hormone receptor type 2 gene is a potential conserved master sex determinant in the Pangasiidae catfish family.</title>
        <authorList>
            <person name="Wen M."/>
            <person name="Pan Q."/>
            <person name="Jouanno E."/>
            <person name="Montfort J."/>
            <person name="Zahm M."/>
            <person name="Cabau C."/>
            <person name="Klopp C."/>
            <person name="Iampietro C."/>
            <person name="Roques C."/>
            <person name="Bouchez O."/>
            <person name="Castinel A."/>
            <person name="Donnadieu C."/>
            <person name="Parrinello H."/>
            <person name="Poncet C."/>
            <person name="Belmonte E."/>
            <person name="Gautier V."/>
            <person name="Avarre J.-C."/>
            <person name="Dugue R."/>
            <person name="Gustiano R."/>
            <person name="Ha T.T.T."/>
            <person name="Campet M."/>
            <person name="Sriphairoj K."/>
            <person name="Ribolli J."/>
            <person name="de Almeida F.L."/>
            <person name="Desvignes T."/>
            <person name="Postlethwait J.H."/>
            <person name="Bucao C.F."/>
            <person name="Robinson-Rechavi M."/>
            <person name="Bobe J."/>
            <person name="Herpin A."/>
            <person name="Guiguen Y."/>
        </authorList>
    </citation>
    <scope>NUCLEOTIDE SEQUENCE [LARGE SCALE GENOMIC DNA]</scope>
    <source>
        <strain evidence="1">YG-Dec2019</strain>
    </source>
</reference>
<dbReference type="Proteomes" id="UP000829447">
    <property type="component" value="Linkage Group LG2"/>
</dbReference>
<keyword evidence="2" id="KW-1185">Reference proteome</keyword>
<comment type="caution">
    <text evidence="1">The sequence shown here is derived from an EMBL/GenBank/DDBJ whole genome shotgun (WGS) entry which is preliminary data.</text>
</comment>
<name>A0ACC5W7S8_PANGG</name>